<keyword evidence="2" id="KW-0732">Signal</keyword>
<dbReference type="SMART" id="SM00603">
    <property type="entry name" value="LCCL"/>
    <property type="match status" value="1"/>
</dbReference>
<reference evidence="10 11" key="1">
    <citation type="submission" date="2012-05" db="EMBL/GenBank/DDBJ databases">
        <title>Recombination and specialization in a pathogen metapopulation.</title>
        <authorList>
            <person name="Gardiner A."/>
            <person name="Kemen E."/>
            <person name="Schultz-Larsen T."/>
            <person name="MacLean D."/>
            <person name="Van Oosterhout C."/>
            <person name="Jones J.D.G."/>
        </authorList>
    </citation>
    <scope>NUCLEOTIDE SEQUENCE [LARGE SCALE GENOMIC DNA]</scope>
    <source>
        <strain evidence="10 11">Ac Nc2</strain>
    </source>
</reference>
<dbReference type="Pfam" id="PF03815">
    <property type="entry name" value="LCCL"/>
    <property type="match status" value="1"/>
</dbReference>
<keyword evidence="11" id="KW-1185">Reference proteome</keyword>
<keyword evidence="7" id="KW-1133">Transmembrane helix</keyword>
<feature type="domain" description="EGF-like" evidence="8">
    <location>
        <begin position="750"/>
        <end position="782"/>
    </location>
</feature>
<dbReference type="Gene3D" id="2.120.10.30">
    <property type="entry name" value="TolB, C-terminal domain"/>
    <property type="match status" value="3"/>
</dbReference>
<dbReference type="SMART" id="SM00181">
    <property type="entry name" value="EGF"/>
    <property type="match status" value="10"/>
</dbReference>
<dbReference type="Gene3D" id="2.10.25.10">
    <property type="entry name" value="Laminin"/>
    <property type="match status" value="8"/>
</dbReference>
<feature type="disulfide bond" evidence="5">
    <location>
        <begin position="874"/>
        <end position="883"/>
    </location>
</feature>
<keyword evidence="3" id="KW-0677">Repeat</keyword>
<dbReference type="InterPro" id="IPR036609">
    <property type="entry name" value="LCCL_sf"/>
</dbReference>
<feature type="disulfide bond" evidence="5">
    <location>
        <begin position="754"/>
        <end position="764"/>
    </location>
</feature>
<evidence type="ECO:0000256" key="5">
    <source>
        <dbReference type="PROSITE-ProRule" id="PRU00076"/>
    </source>
</evidence>
<feature type="domain" description="LCCL" evidence="9">
    <location>
        <begin position="571"/>
        <end position="668"/>
    </location>
</feature>
<comment type="caution">
    <text evidence="5">Lacks conserved residue(s) required for the propagation of feature annotation.</text>
</comment>
<accession>A0A024GGQ5</accession>
<feature type="disulfide bond" evidence="5">
    <location>
        <begin position="1370"/>
        <end position="1379"/>
    </location>
</feature>
<keyword evidence="4 5" id="KW-1015">Disulfide bond</keyword>
<dbReference type="Proteomes" id="UP000053237">
    <property type="component" value="Unassembled WGS sequence"/>
</dbReference>
<dbReference type="InterPro" id="IPR013032">
    <property type="entry name" value="EGF-like_CS"/>
</dbReference>
<keyword evidence="1 5" id="KW-0245">EGF-like domain</keyword>
<dbReference type="InterPro" id="IPR001258">
    <property type="entry name" value="NHL_repeat"/>
</dbReference>
<dbReference type="InterPro" id="IPR011042">
    <property type="entry name" value="6-blade_b-propeller_TolB-like"/>
</dbReference>
<dbReference type="PROSITE" id="PS50026">
    <property type="entry name" value="EGF_3"/>
    <property type="match status" value="5"/>
</dbReference>
<feature type="disulfide bond" evidence="5">
    <location>
        <begin position="772"/>
        <end position="781"/>
    </location>
</feature>
<evidence type="ECO:0008006" key="12">
    <source>
        <dbReference type="Google" id="ProtNLM"/>
    </source>
</evidence>
<sequence>MEPRVYFRHFGPLHDVYDSLKRSLKAHDNITMSMAHNTLSVKPLMMLSGLLGLVLVDGMVAPAMPNPTRESCSNSVVDPPWPFAYNVSSIRQGSMTRYSRECSVYGVQAECHRCESIPCGPSLNQTCSYQIQGVEWTSLPSNTPTNTRQVWAVGGAFRYDYANATHFCVFLSDGQCTSPYADDYSSCSIRCWGFQAGHAVQMKEIGAKWDSWSYPKNNSMTQPQGSVETFAGSARGHKDGEAFASLFNNPKDLAVDPNGVIYIADTGNHCIRRIDQRNQVTTFAGNRSPGFRDGSSNIAQFNFPSGIAVVNENDSVSVYVSDTGNHRIRRIRDGQVTCIAGLCASTPHPGFSDGNASESRFDTPLGLEIGINGRIFVADSGNNLIRVIDSTGLIRTFAGTISTSHEAAIAGCVPPCLIGVGGSKDGTLTRAQFDSPRDLVLANNNSIFVTEVNRIRQIRHNSLKDNSDDFKGNVMTLDISQLKRYDRRIGLTGIAMDENRLFVVDSVRCKVFVFQTASQVAKPISCSTKAVQVIVPIGCSSYEVGVDDLFHRDSCTLGNIQYGYFGGSCELTPCVGSSQRPPNGLNASKVAIKLQCPANCTTFSGEKVFGSHVYGDESSICLAAIHNSTITDAGGFLTILIQEKDEIDSEAFQGSISNSIESLNMESFGEEFGYRTFYFLNSSEESLQAHTIAGAASAPLSTSCGFQDSTPPQDAQFQSPNGLAFQRVATNDKNPILLIADSGNHRIRKITASCSKICENGGNCTDFETCACTTGWKGDDCTIPECDASSECFKRHGRQICVGPNLCACIPGYTDPPTCTTPLCVQHCANGAKCVAPDTCACVEGWYDANCTTPVCAQTCGNGGNCTSPNTCTCPEEWKGVDCRVPVCTQKCVNGGSCIAPNTCQCGANWSGYDCSVPMCSQGFFVDESKVTLPNDFVHYVPCQFDQFCRSVNEFDCENQLQSGQSRTADIPFGPLARRITGRSEDPKRNVSRNASGDGRIGTYLSSDSSETTPLGCLLIELGTNAITHFPYLTEQTDSLPTLSFYRFSPLAPFNSTTPFRNNNRSISIHPDRQLAIVEARTLVPGRYACANGGTCIAPNVCQCAKGWIGFDCRTPICSQGYYSPTPESLDGVSTSTLNETIETIFYDHVHTEIAVQSRAHYDGSYTCSMRSITQWERPTMSYPTISNEFYFDHPNYVSAYMNSLDGTDEEKASTWNLMDWPPLYQFISPALDNTKEGWRRGGYWEYVPGTHWKKGFCRIQFRRMCSHNASFLDLISLQRGMPVEDTDASFRARTTYSIHNIDRINYWSPSVYGECTDIVLGGCYNNGSCVAPDVCVCDPGWKGSNCTVPICDQTCFHGGNCTLPNRCTCEIGWTGSDCSIPLCAQECRNGGFCIAPDTCACVQWPSTWTNGKGQPLFQLPSETPMLTGFTGYDCNTPVCVQAETFLLNSDGSDGRVLSLGGHGRYGNLSCTTHRCPQYNEEVVKNDGFSFQSGCYNGNPFPNPASQFPPSKQLELIRNYKDHENRGRISDALCGNLKWEQGEYPSNRTLRTNYVNITRFNGTLMHGDVTSGEGIYMCHHRGTCIRPDTCTCTDGYSGFDCTTPLCRFLDANGKVLMGCRNNGICVGKDTCHCVQVESLLHETNPTAPLGVTGYFGPDCGIPICIQGEFDPSCDHDGCYRCPNGGRCIAPDVCECSPGWKGFDCTIPICTASITDTIQDELVTVDARKMTDFINDPCGTNGGRWGKSMFNGALVGQGNCTLPSKCTCLCRKRFDKAACKSTGENCEKPWRDPFHRTLPPGFIYGTKDCADGFQGMEDTQGHFSSCHLRIFVPSFFLRYTVVFVGVVAVSCVCAIVLWYYLNKKIRRRELVIKAKRRKSRRNVRLHSESYTNDNKTE</sequence>
<dbReference type="PROSITE" id="PS50820">
    <property type="entry name" value="LCCL"/>
    <property type="match status" value="1"/>
</dbReference>
<feature type="domain" description="EGF-like" evidence="8">
    <location>
        <begin position="852"/>
        <end position="884"/>
    </location>
</feature>
<feature type="domain" description="EGF-like" evidence="8">
    <location>
        <begin position="1348"/>
        <end position="1380"/>
    </location>
</feature>
<dbReference type="STRING" id="65357.A0A024GGQ5"/>
<dbReference type="PROSITE" id="PS51125">
    <property type="entry name" value="NHL"/>
    <property type="match status" value="1"/>
</dbReference>
<feature type="repeat" description="NHL" evidence="6">
    <location>
        <begin position="247"/>
        <end position="277"/>
    </location>
</feature>
<feature type="disulfide bond" evidence="5">
    <location>
        <begin position="856"/>
        <end position="866"/>
    </location>
</feature>
<feature type="domain" description="EGF-like" evidence="8">
    <location>
        <begin position="1566"/>
        <end position="1602"/>
    </location>
</feature>
<dbReference type="InterPro" id="IPR004043">
    <property type="entry name" value="LCCL"/>
</dbReference>
<dbReference type="SUPFAM" id="SSF69848">
    <property type="entry name" value="LCCL domain"/>
    <property type="match status" value="1"/>
</dbReference>
<feature type="disulfide bond" evidence="5">
    <location>
        <begin position="1592"/>
        <end position="1601"/>
    </location>
</feature>
<keyword evidence="7" id="KW-0812">Transmembrane</keyword>
<evidence type="ECO:0000313" key="10">
    <source>
        <dbReference type="EMBL" id="CCI45520.1"/>
    </source>
</evidence>
<evidence type="ECO:0000256" key="1">
    <source>
        <dbReference type="ARBA" id="ARBA00022536"/>
    </source>
</evidence>
<evidence type="ECO:0000256" key="3">
    <source>
        <dbReference type="ARBA" id="ARBA00022737"/>
    </source>
</evidence>
<evidence type="ECO:0000256" key="7">
    <source>
        <dbReference type="SAM" id="Phobius"/>
    </source>
</evidence>
<evidence type="ECO:0000256" key="6">
    <source>
        <dbReference type="PROSITE-ProRule" id="PRU00504"/>
    </source>
</evidence>
<evidence type="ECO:0000259" key="9">
    <source>
        <dbReference type="PROSITE" id="PS50820"/>
    </source>
</evidence>
<evidence type="ECO:0000313" key="11">
    <source>
        <dbReference type="Proteomes" id="UP000053237"/>
    </source>
</evidence>
<dbReference type="Pfam" id="PF25024">
    <property type="entry name" value="EGF_TEN"/>
    <property type="match status" value="1"/>
</dbReference>
<dbReference type="PANTHER" id="PTHR14949:SF56">
    <property type="entry name" value="EGF-LIKE-DOMAIN, MULTIPLE 7"/>
    <property type="match status" value="1"/>
</dbReference>
<keyword evidence="7" id="KW-0472">Membrane</keyword>
<dbReference type="InterPro" id="IPR050969">
    <property type="entry name" value="Dev_Signal_Modulators"/>
</dbReference>
<dbReference type="InParanoid" id="A0A024GGQ5"/>
<dbReference type="InterPro" id="IPR000742">
    <property type="entry name" value="EGF"/>
</dbReference>
<evidence type="ECO:0000256" key="4">
    <source>
        <dbReference type="ARBA" id="ARBA00023157"/>
    </source>
</evidence>
<protein>
    <recommendedName>
        <fullName evidence="12">EGF-like domain-containing protein</fullName>
    </recommendedName>
</protein>
<comment type="caution">
    <text evidence="10">The sequence shown here is derived from an EMBL/GenBank/DDBJ whole genome shotgun (WGS) entry which is preliminary data.</text>
</comment>
<dbReference type="PROSITE" id="PS00022">
    <property type="entry name" value="EGF_1"/>
    <property type="match status" value="7"/>
</dbReference>
<feature type="transmembrane region" description="Helical" evidence="7">
    <location>
        <begin position="1835"/>
        <end position="1860"/>
    </location>
</feature>
<feature type="domain" description="EGF-like" evidence="8">
    <location>
        <begin position="1674"/>
        <end position="1705"/>
    </location>
</feature>
<evidence type="ECO:0000256" key="2">
    <source>
        <dbReference type="ARBA" id="ARBA00022729"/>
    </source>
</evidence>
<dbReference type="SUPFAM" id="SSF63829">
    <property type="entry name" value="Calcium-dependent phosphotriesterase"/>
    <property type="match status" value="1"/>
</dbReference>
<evidence type="ECO:0000259" key="8">
    <source>
        <dbReference type="PROSITE" id="PS50026"/>
    </source>
</evidence>
<dbReference type="Gene3D" id="2.170.130.20">
    <property type="entry name" value="LCCL-like domain"/>
    <property type="match status" value="1"/>
</dbReference>
<proteinExistence type="predicted"/>
<gene>
    <name evidence="10" type="ORF">BN9_064170</name>
</gene>
<feature type="disulfide bond" evidence="5">
    <location>
        <begin position="1695"/>
        <end position="1704"/>
    </location>
</feature>
<name>A0A024GGQ5_9STRA</name>
<dbReference type="SUPFAM" id="SSF101898">
    <property type="entry name" value="NHL repeat"/>
    <property type="match status" value="1"/>
</dbReference>
<organism evidence="10 11">
    <name type="scientific">Albugo candida</name>
    <dbReference type="NCBI Taxonomy" id="65357"/>
    <lineage>
        <taxon>Eukaryota</taxon>
        <taxon>Sar</taxon>
        <taxon>Stramenopiles</taxon>
        <taxon>Oomycota</taxon>
        <taxon>Peronosporomycetes</taxon>
        <taxon>Albuginales</taxon>
        <taxon>Albuginaceae</taxon>
        <taxon>Albugo</taxon>
    </lineage>
</organism>
<dbReference type="Pfam" id="PF01436">
    <property type="entry name" value="NHL"/>
    <property type="match status" value="1"/>
</dbReference>
<feature type="disulfide bond" evidence="5">
    <location>
        <begin position="1352"/>
        <end position="1362"/>
    </location>
</feature>
<dbReference type="PANTHER" id="PTHR14949">
    <property type="entry name" value="EGF-LIKE-DOMAIN, MULTIPLE 7, 8"/>
    <property type="match status" value="1"/>
</dbReference>
<dbReference type="Pfam" id="PF12661">
    <property type="entry name" value="hEGF"/>
    <property type="match status" value="3"/>
</dbReference>
<dbReference type="OrthoDB" id="10045365at2759"/>
<dbReference type="PROSITE" id="PS01186">
    <property type="entry name" value="EGF_2"/>
    <property type="match status" value="5"/>
</dbReference>
<dbReference type="EMBL" id="CAIX01000100">
    <property type="protein sequence ID" value="CCI45520.1"/>
    <property type="molecule type" value="Genomic_DNA"/>
</dbReference>